<accession>A0A4C1XWG6</accession>
<reference evidence="2 3" key="1">
    <citation type="journal article" date="2019" name="Commun. Biol.">
        <title>The bagworm genome reveals a unique fibroin gene that provides high tensile strength.</title>
        <authorList>
            <person name="Kono N."/>
            <person name="Nakamura H."/>
            <person name="Ohtoshi R."/>
            <person name="Tomita M."/>
            <person name="Numata K."/>
            <person name="Arakawa K."/>
        </authorList>
    </citation>
    <scope>NUCLEOTIDE SEQUENCE [LARGE SCALE GENOMIC DNA]</scope>
</reference>
<gene>
    <name evidence="2" type="ORF">EVAR_25334_1</name>
</gene>
<protein>
    <submittedName>
        <fullName evidence="2">Uncharacterized protein</fullName>
    </submittedName>
</protein>
<dbReference type="Proteomes" id="UP000299102">
    <property type="component" value="Unassembled WGS sequence"/>
</dbReference>
<evidence type="ECO:0000313" key="3">
    <source>
        <dbReference type="Proteomes" id="UP000299102"/>
    </source>
</evidence>
<comment type="caution">
    <text evidence="2">The sequence shown here is derived from an EMBL/GenBank/DDBJ whole genome shotgun (WGS) entry which is preliminary data.</text>
</comment>
<feature type="region of interest" description="Disordered" evidence="1">
    <location>
        <begin position="24"/>
        <end position="54"/>
    </location>
</feature>
<name>A0A4C1XWG6_EUMVA</name>
<sequence>MSKRVTFSTSEFPVDTLNQTIFKSADERNSARGRPRKQISPSAPSPPTRRKRINPYDIIIRRATKYYFLDERKRVDRDHRSSPNGTGLAHISRFTNTLQSIRASSAGLFAFLPQEDASVPERVHYSTKVEIHELRKLAIWTRALRREPQRRDNAIPKTYVEIAALTHTYPDSQRGLHNTTHAREHSSQHPPSLLIREIIHSGFLVFWIIVELDGRILIRSGRIPPRRARPRLRCTIEFASYTRTLQMYRVRWPGTCGRLAFELPRAHGGGSTVNSRRLLFINEIPFSRTGRARGARGGPPAQL</sequence>
<organism evidence="2 3">
    <name type="scientific">Eumeta variegata</name>
    <name type="common">Bagworm moth</name>
    <name type="synonym">Eumeta japonica</name>
    <dbReference type="NCBI Taxonomy" id="151549"/>
    <lineage>
        <taxon>Eukaryota</taxon>
        <taxon>Metazoa</taxon>
        <taxon>Ecdysozoa</taxon>
        <taxon>Arthropoda</taxon>
        <taxon>Hexapoda</taxon>
        <taxon>Insecta</taxon>
        <taxon>Pterygota</taxon>
        <taxon>Neoptera</taxon>
        <taxon>Endopterygota</taxon>
        <taxon>Lepidoptera</taxon>
        <taxon>Glossata</taxon>
        <taxon>Ditrysia</taxon>
        <taxon>Tineoidea</taxon>
        <taxon>Psychidae</taxon>
        <taxon>Oiketicinae</taxon>
        <taxon>Eumeta</taxon>
    </lineage>
</organism>
<dbReference type="AlphaFoldDB" id="A0A4C1XWG6"/>
<evidence type="ECO:0000256" key="1">
    <source>
        <dbReference type="SAM" id="MobiDB-lite"/>
    </source>
</evidence>
<evidence type="ECO:0000313" key="2">
    <source>
        <dbReference type="EMBL" id="GBP67938.1"/>
    </source>
</evidence>
<dbReference type="EMBL" id="BGZK01000997">
    <property type="protein sequence ID" value="GBP67938.1"/>
    <property type="molecule type" value="Genomic_DNA"/>
</dbReference>
<keyword evidence="3" id="KW-1185">Reference proteome</keyword>
<proteinExistence type="predicted"/>